<organism evidence="3 4">
    <name type="scientific">Castanea mollissima</name>
    <name type="common">Chinese chestnut</name>
    <dbReference type="NCBI Taxonomy" id="60419"/>
    <lineage>
        <taxon>Eukaryota</taxon>
        <taxon>Viridiplantae</taxon>
        <taxon>Streptophyta</taxon>
        <taxon>Embryophyta</taxon>
        <taxon>Tracheophyta</taxon>
        <taxon>Spermatophyta</taxon>
        <taxon>Magnoliopsida</taxon>
        <taxon>eudicotyledons</taxon>
        <taxon>Gunneridae</taxon>
        <taxon>Pentapetalae</taxon>
        <taxon>rosids</taxon>
        <taxon>fabids</taxon>
        <taxon>Fagales</taxon>
        <taxon>Fagaceae</taxon>
        <taxon>Castanea</taxon>
    </lineage>
</organism>
<keyword evidence="4" id="KW-1185">Reference proteome</keyword>
<reference evidence="3" key="1">
    <citation type="submission" date="2020-03" db="EMBL/GenBank/DDBJ databases">
        <title>Castanea mollissima Vanexum genome sequencing.</title>
        <authorList>
            <person name="Staton M."/>
        </authorList>
    </citation>
    <scope>NUCLEOTIDE SEQUENCE</scope>
    <source>
        <tissue evidence="3">Leaf</tissue>
    </source>
</reference>
<accession>A0A8J4VIS8</accession>
<feature type="region of interest" description="Disordered" evidence="1">
    <location>
        <begin position="213"/>
        <end position="249"/>
    </location>
</feature>
<proteinExistence type="predicted"/>
<dbReference type="CDD" id="cd06410">
    <property type="entry name" value="PB1_UP2"/>
    <property type="match status" value="1"/>
</dbReference>
<name>A0A8J4VIS8_9ROSI</name>
<feature type="domain" description="PB1" evidence="2">
    <location>
        <begin position="62"/>
        <end position="150"/>
    </location>
</feature>
<feature type="region of interest" description="Disordered" evidence="1">
    <location>
        <begin position="1"/>
        <end position="38"/>
    </location>
</feature>
<dbReference type="SUPFAM" id="SSF54277">
    <property type="entry name" value="CAD &amp; PB1 domains"/>
    <property type="match status" value="1"/>
</dbReference>
<evidence type="ECO:0000313" key="4">
    <source>
        <dbReference type="Proteomes" id="UP000737018"/>
    </source>
</evidence>
<feature type="compositionally biased region" description="Basic and acidic residues" evidence="1">
    <location>
        <begin position="1"/>
        <end position="17"/>
    </location>
</feature>
<feature type="compositionally biased region" description="Polar residues" evidence="1">
    <location>
        <begin position="18"/>
        <end position="37"/>
    </location>
</feature>
<dbReference type="OrthoDB" id="1938580at2759"/>
<dbReference type="FunFam" id="3.10.20.90:FF:000058">
    <property type="entry name" value="Octicosapeptide/phox/Bem1p domain kinase superfamily protein"/>
    <property type="match status" value="1"/>
</dbReference>
<dbReference type="InterPro" id="IPR000270">
    <property type="entry name" value="PB1_dom"/>
</dbReference>
<evidence type="ECO:0000259" key="2">
    <source>
        <dbReference type="SMART" id="SM00666"/>
    </source>
</evidence>
<sequence length="437" mass="47997">MKSDSIIHTKNRIREMTSSHSHQATELESGTVDSVASSPRGVDLHTRVRFMCSFGGKILPRPHDNQLRYVGGDTRIVAVHRATNYSTLLTRLSKLSGTTNVTVKYQLPNEDLDALISVTTDEDVENMLDEYDRFTQNQNPRSARLRLFLFRNSDDHDSSRTSSISSANRDHWFLDAINHGGSGLGLERGRSEASSIISELPDYLFGLDNSEETQTQTQIRDPKIRTRQLENVSNSDPGSPAPVVSSPFCSTSSVPSVQAMLNLPPVKTKPDTPEPVVEPKENQVEVETGESVILQPTEYPGNQVIHYISDPRYPGQAVQHVPVYYIPGPMQPGNVPIQTVHMQAPYVPQYPIGAGQIPVGYHHSGVGQVYGGGMRPITTTFDSYDVTGRMVSDGVNQQAFYGVKNPSMVPMYSGMMVPGGDDLQGIGSEVKPSRASQ</sequence>
<dbReference type="PANTHER" id="PTHR31066">
    <property type="entry name" value="OS05G0427100 PROTEIN-RELATED"/>
    <property type="match status" value="1"/>
</dbReference>
<evidence type="ECO:0000313" key="3">
    <source>
        <dbReference type="EMBL" id="KAF3950441.1"/>
    </source>
</evidence>
<dbReference type="InterPro" id="IPR053198">
    <property type="entry name" value="Gynoecium_Dev_Regulator"/>
</dbReference>
<dbReference type="Proteomes" id="UP000737018">
    <property type="component" value="Unassembled WGS sequence"/>
</dbReference>
<dbReference type="AlphaFoldDB" id="A0A8J4VIS8"/>
<comment type="caution">
    <text evidence="3">The sequence shown here is derived from an EMBL/GenBank/DDBJ whole genome shotgun (WGS) entry which is preliminary data.</text>
</comment>
<dbReference type="EMBL" id="JRKL02005460">
    <property type="protein sequence ID" value="KAF3950441.1"/>
    <property type="molecule type" value="Genomic_DNA"/>
</dbReference>
<dbReference type="SMART" id="SM00666">
    <property type="entry name" value="PB1"/>
    <property type="match status" value="1"/>
</dbReference>
<evidence type="ECO:0000256" key="1">
    <source>
        <dbReference type="SAM" id="MobiDB-lite"/>
    </source>
</evidence>
<dbReference type="PANTHER" id="PTHR31066:SF33">
    <property type="entry name" value="OS07G0556300 PROTEIN"/>
    <property type="match status" value="1"/>
</dbReference>
<dbReference type="Gene3D" id="3.10.20.90">
    <property type="entry name" value="Phosphatidylinositol 3-kinase Catalytic Subunit, Chain A, domain 1"/>
    <property type="match status" value="1"/>
</dbReference>
<protein>
    <recommendedName>
        <fullName evidence="2">PB1 domain-containing protein</fullName>
    </recommendedName>
</protein>
<gene>
    <name evidence="3" type="ORF">CMV_023808</name>
</gene>
<dbReference type="Pfam" id="PF00564">
    <property type="entry name" value="PB1"/>
    <property type="match status" value="1"/>
</dbReference>